<keyword evidence="3" id="KW-1185">Reference proteome</keyword>
<organism evidence="2 3">
    <name type="scientific">Xanthomarina spongicola</name>
    <dbReference type="NCBI Taxonomy" id="570520"/>
    <lineage>
        <taxon>Bacteria</taxon>
        <taxon>Pseudomonadati</taxon>
        <taxon>Bacteroidota</taxon>
        <taxon>Flavobacteriia</taxon>
        <taxon>Flavobacteriales</taxon>
        <taxon>Flavobacteriaceae</taxon>
        <taxon>Xanthomarina</taxon>
    </lineage>
</organism>
<evidence type="ECO:0000313" key="2">
    <source>
        <dbReference type="EMBL" id="PWK18484.1"/>
    </source>
</evidence>
<proteinExistence type="predicted"/>
<keyword evidence="1" id="KW-0732">Signal</keyword>
<dbReference type="Proteomes" id="UP000245430">
    <property type="component" value="Unassembled WGS sequence"/>
</dbReference>
<dbReference type="RefSeq" id="WP_146192556.1">
    <property type="nucleotide sequence ID" value="NZ_QGGP01000004.1"/>
</dbReference>
<evidence type="ECO:0008006" key="4">
    <source>
        <dbReference type="Google" id="ProtNLM"/>
    </source>
</evidence>
<sequence>MKLIANIYLSLFITFICTNLNANTLSEYSNTSEFSTMQRVRIDFESPNGFVRPLLLAFTSDDSATDGVDYGYDGANFDQFPDDLFWMIEDNTYVIQGVGSYVDTKQYPLGLFLTNSGTIKISLNSLENFNEEIDVYVFDNLENTYTRINESNFVLDVTNGDYINRFFITFSNPNATVNNEISNGALSLEEYNNEALNSITYLSNSNQLVIKSNSIISNINIYSITGQKINQINNIYSKEVKIPLQLNYKGFAIVKVSNQETQHSKTIVLK</sequence>
<evidence type="ECO:0000256" key="1">
    <source>
        <dbReference type="SAM" id="SignalP"/>
    </source>
</evidence>
<dbReference type="AlphaFoldDB" id="A0A316DJU4"/>
<evidence type="ECO:0000313" key="3">
    <source>
        <dbReference type="Proteomes" id="UP000245430"/>
    </source>
</evidence>
<feature type="signal peptide" evidence="1">
    <location>
        <begin position="1"/>
        <end position="22"/>
    </location>
</feature>
<name>A0A316DJU4_9FLAO</name>
<dbReference type="OrthoDB" id="1418027at2"/>
<dbReference type="EMBL" id="QGGP01000004">
    <property type="protein sequence ID" value="PWK18484.1"/>
    <property type="molecule type" value="Genomic_DNA"/>
</dbReference>
<comment type="caution">
    <text evidence="2">The sequence shown here is derived from an EMBL/GenBank/DDBJ whole genome shotgun (WGS) entry which is preliminary data.</text>
</comment>
<gene>
    <name evidence="2" type="ORF">LX78_01790</name>
</gene>
<feature type="chain" id="PRO_5016262442" description="Secreted protein (Por secretion system target)" evidence="1">
    <location>
        <begin position="23"/>
        <end position="270"/>
    </location>
</feature>
<accession>A0A316DJU4</accession>
<reference evidence="2 3" key="1">
    <citation type="submission" date="2018-05" db="EMBL/GenBank/DDBJ databases">
        <title>Genomic Encyclopedia of Archaeal and Bacterial Type Strains, Phase II (KMG-II): from individual species to whole genera.</title>
        <authorList>
            <person name="Goeker M."/>
        </authorList>
    </citation>
    <scope>NUCLEOTIDE SEQUENCE [LARGE SCALE GENOMIC DNA]</scope>
    <source>
        <strain evidence="2 3">DSM 22637</strain>
    </source>
</reference>
<protein>
    <recommendedName>
        <fullName evidence="4">Secreted protein (Por secretion system target)</fullName>
    </recommendedName>
</protein>